<dbReference type="PATRIC" id="fig|411473.3.peg.1325"/>
<dbReference type="GO" id="GO:0051117">
    <property type="term" value="F:ATPase binding"/>
    <property type="evidence" value="ECO:0007669"/>
    <property type="project" value="TreeGrafter"/>
</dbReference>
<dbReference type="SUPFAM" id="SSF52096">
    <property type="entry name" value="ClpP/crotonase"/>
    <property type="match status" value="1"/>
</dbReference>
<evidence type="ECO:0000313" key="7">
    <source>
        <dbReference type="EMBL" id="ERJ95568.1"/>
    </source>
</evidence>
<evidence type="ECO:0000256" key="3">
    <source>
        <dbReference type="ARBA" id="ARBA00022670"/>
    </source>
</evidence>
<evidence type="ECO:0000256" key="4">
    <source>
        <dbReference type="ARBA" id="ARBA00022801"/>
    </source>
</evidence>
<keyword evidence="2" id="KW-0963">Cytoplasm</keyword>
<comment type="caution">
    <text evidence="7">The sequence shown here is derived from an EMBL/GenBank/DDBJ whole genome shotgun (WGS) entry which is preliminary data.</text>
</comment>
<dbReference type="OrthoDB" id="9806592at2"/>
<dbReference type="InterPro" id="IPR029045">
    <property type="entry name" value="ClpP/crotonase-like_dom_sf"/>
</dbReference>
<accession>U2M8F2</accession>
<dbReference type="GO" id="GO:0004176">
    <property type="term" value="F:ATP-dependent peptidase activity"/>
    <property type="evidence" value="ECO:0007669"/>
    <property type="project" value="InterPro"/>
</dbReference>
<keyword evidence="5" id="KW-0720">Serine protease</keyword>
<dbReference type="RefSeq" id="WP_021683095.1">
    <property type="nucleotide sequence ID" value="NZ_KI260462.1"/>
</dbReference>
<name>U2M8F2_9FIRM</name>
<dbReference type="Proteomes" id="UP000016662">
    <property type="component" value="Unassembled WGS sequence"/>
</dbReference>
<evidence type="ECO:0000256" key="5">
    <source>
        <dbReference type="ARBA" id="ARBA00022825"/>
    </source>
</evidence>
<gene>
    <name evidence="7" type="ORF">RUMCAL_01624</name>
</gene>
<dbReference type="Pfam" id="PF00574">
    <property type="entry name" value="CLP_protease"/>
    <property type="match status" value="1"/>
</dbReference>
<dbReference type="PANTHER" id="PTHR10381">
    <property type="entry name" value="ATP-DEPENDENT CLP PROTEASE PROTEOLYTIC SUBUNIT"/>
    <property type="match status" value="1"/>
</dbReference>
<dbReference type="NCBIfam" id="NF045542">
    <property type="entry name" value="Clp_rel_HeadMat"/>
    <property type="match status" value="1"/>
</dbReference>
<dbReference type="AlphaFoldDB" id="U2M8F2"/>
<protein>
    <recommendedName>
        <fullName evidence="6">ATP-dependent Clp protease proteolytic subunit</fullName>
    </recommendedName>
</protein>
<dbReference type="PRINTS" id="PR00127">
    <property type="entry name" value="CLPPROTEASEP"/>
</dbReference>
<reference evidence="7 8" key="1">
    <citation type="submission" date="2013-07" db="EMBL/GenBank/DDBJ databases">
        <authorList>
            <person name="Weinstock G."/>
            <person name="Sodergren E."/>
            <person name="Wylie T."/>
            <person name="Fulton L."/>
            <person name="Fulton R."/>
            <person name="Fronick C."/>
            <person name="O'Laughlin M."/>
            <person name="Godfrey J."/>
            <person name="Miner T."/>
            <person name="Herter B."/>
            <person name="Appelbaum E."/>
            <person name="Cordes M."/>
            <person name="Lek S."/>
            <person name="Wollam A."/>
            <person name="Pepin K.H."/>
            <person name="Palsikar V.B."/>
            <person name="Mitreva M."/>
            <person name="Wilson R.K."/>
        </authorList>
    </citation>
    <scope>NUCLEOTIDE SEQUENCE [LARGE SCALE GENOMIC DNA]</scope>
    <source>
        <strain evidence="7 8">ATCC 27760</strain>
    </source>
</reference>
<keyword evidence="8" id="KW-1185">Reference proteome</keyword>
<dbReference type="GO" id="GO:0009368">
    <property type="term" value="C:endopeptidase Clp complex"/>
    <property type="evidence" value="ECO:0007669"/>
    <property type="project" value="TreeGrafter"/>
</dbReference>
<dbReference type="InterPro" id="IPR023562">
    <property type="entry name" value="ClpP/TepA"/>
</dbReference>
<organism evidence="7 8">
    <name type="scientific">Ruminococcus callidus ATCC 27760</name>
    <dbReference type="NCBI Taxonomy" id="411473"/>
    <lineage>
        <taxon>Bacteria</taxon>
        <taxon>Bacillati</taxon>
        <taxon>Bacillota</taxon>
        <taxon>Clostridia</taxon>
        <taxon>Eubacteriales</taxon>
        <taxon>Oscillospiraceae</taxon>
        <taxon>Ruminococcus</taxon>
    </lineage>
</organism>
<comment type="similarity">
    <text evidence="1 6">Belongs to the peptidase S14 family.</text>
</comment>
<keyword evidence="4" id="KW-0378">Hydrolase</keyword>
<evidence type="ECO:0000313" key="8">
    <source>
        <dbReference type="Proteomes" id="UP000016662"/>
    </source>
</evidence>
<proteinExistence type="inferred from homology"/>
<dbReference type="HOGENOM" id="CLU_052762_2_0_9"/>
<dbReference type="eggNOG" id="COG0740">
    <property type="taxonomic scope" value="Bacteria"/>
</dbReference>
<keyword evidence="3" id="KW-0645">Protease</keyword>
<dbReference type="InterPro" id="IPR001907">
    <property type="entry name" value="ClpP"/>
</dbReference>
<dbReference type="PANTHER" id="PTHR10381:SF70">
    <property type="entry name" value="ATP-DEPENDENT CLP PROTEASE PROTEOLYTIC SUBUNIT"/>
    <property type="match status" value="1"/>
</dbReference>
<sequence>MKKFWNFVKNEDTSETELLFNGPISEDTWWGDEVTPALFRDELSKVSGNLTVWLNSPGGDVFAASQIYSMLKNHKGKVTVKIDGIAASAASVVAMAGDETLIAPTALMMIHDPSTCAMGNKADMEKAIILLDEVKESIINAYETKSHLSRNKIAKLMSDETWLNAKKAHEMGFVDGILFAEKKMPVVPKEEEPDEEEKEDTLTAMTYSKSKNLSAFLSKVSASAESVTGTPIDQLEKRLALLKY</sequence>
<dbReference type="Gene3D" id="3.90.226.10">
    <property type="entry name" value="2-enoyl-CoA Hydratase, Chain A, domain 1"/>
    <property type="match status" value="1"/>
</dbReference>
<dbReference type="CDD" id="cd07016">
    <property type="entry name" value="S14_ClpP_1"/>
    <property type="match status" value="1"/>
</dbReference>
<evidence type="ECO:0000256" key="1">
    <source>
        <dbReference type="ARBA" id="ARBA00007039"/>
    </source>
</evidence>
<evidence type="ECO:0000256" key="6">
    <source>
        <dbReference type="RuleBase" id="RU003567"/>
    </source>
</evidence>
<dbReference type="STRING" id="411473.RUMCAL_01624"/>
<dbReference type="GO" id="GO:0004252">
    <property type="term" value="F:serine-type endopeptidase activity"/>
    <property type="evidence" value="ECO:0007669"/>
    <property type="project" value="InterPro"/>
</dbReference>
<evidence type="ECO:0000256" key="2">
    <source>
        <dbReference type="ARBA" id="ARBA00022490"/>
    </source>
</evidence>
<dbReference type="EMBL" id="AWVF01000205">
    <property type="protein sequence ID" value="ERJ95568.1"/>
    <property type="molecule type" value="Genomic_DNA"/>
</dbReference>
<dbReference type="GO" id="GO:0006515">
    <property type="term" value="P:protein quality control for misfolded or incompletely synthesized proteins"/>
    <property type="evidence" value="ECO:0007669"/>
    <property type="project" value="TreeGrafter"/>
</dbReference>